<keyword evidence="2" id="KW-1003">Cell membrane</keyword>
<keyword evidence="4 6" id="KW-1133">Transmembrane helix</keyword>
<keyword evidence="5 6" id="KW-0472">Membrane</keyword>
<feature type="transmembrane region" description="Helical" evidence="6">
    <location>
        <begin position="432"/>
        <end position="457"/>
    </location>
</feature>
<dbReference type="Proteomes" id="UP000004508">
    <property type="component" value="Unassembled WGS sequence"/>
</dbReference>
<proteinExistence type="predicted"/>
<feature type="transmembrane region" description="Helical" evidence="6">
    <location>
        <begin position="310"/>
        <end position="340"/>
    </location>
</feature>
<dbReference type="InterPro" id="IPR025857">
    <property type="entry name" value="MacB_PCD"/>
</dbReference>
<dbReference type="Pfam" id="PF02687">
    <property type="entry name" value="FtsX"/>
    <property type="match status" value="2"/>
</dbReference>
<keyword evidence="3 6" id="KW-0812">Transmembrane</keyword>
<feature type="transmembrane region" description="Helical" evidence="6">
    <location>
        <begin position="360"/>
        <end position="381"/>
    </location>
</feature>
<feature type="transmembrane region" description="Helical" evidence="6">
    <location>
        <begin position="21"/>
        <end position="45"/>
    </location>
</feature>
<dbReference type="RefSeq" id="WP_007911297.1">
    <property type="nucleotide sequence ID" value="NZ_ADVG01000002.1"/>
</dbReference>
<evidence type="ECO:0000256" key="4">
    <source>
        <dbReference type="ARBA" id="ARBA00022989"/>
    </source>
</evidence>
<dbReference type="InterPro" id="IPR003838">
    <property type="entry name" value="ABC3_permease_C"/>
</dbReference>
<evidence type="ECO:0008006" key="11">
    <source>
        <dbReference type="Google" id="ProtNLM"/>
    </source>
</evidence>
<comment type="subcellular location">
    <subcellularLocation>
        <location evidence="1">Cell membrane</location>
        <topology evidence="1">Multi-pass membrane protein</topology>
    </subcellularLocation>
</comment>
<dbReference type="STRING" id="485913.Krac_8046"/>
<feature type="domain" description="MacB-like periplasmic core" evidence="8">
    <location>
        <begin position="540"/>
        <end position="732"/>
    </location>
</feature>
<evidence type="ECO:0000256" key="2">
    <source>
        <dbReference type="ARBA" id="ARBA00022475"/>
    </source>
</evidence>
<dbReference type="eggNOG" id="COG3127">
    <property type="taxonomic scope" value="Bacteria"/>
</dbReference>
<gene>
    <name evidence="9" type="ORF">Krac_8046</name>
</gene>
<protein>
    <recommendedName>
        <fullName evidence="11">ABC3 transporter permease protein domain-containing protein</fullName>
    </recommendedName>
</protein>
<reference evidence="9 10" key="1">
    <citation type="journal article" date="2011" name="Stand. Genomic Sci.">
        <title>Non-contiguous finished genome sequence and contextual data of the filamentous soil bacterium Ktedonobacter racemifer type strain (SOSP1-21).</title>
        <authorList>
            <person name="Chang Y.J."/>
            <person name="Land M."/>
            <person name="Hauser L."/>
            <person name="Chertkov O."/>
            <person name="Del Rio T.G."/>
            <person name="Nolan M."/>
            <person name="Copeland A."/>
            <person name="Tice H."/>
            <person name="Cheng J.F."/>
            <person name="Lucas S."/>
            <person name="Han C."/>
            <person name="Goodwin L."/>
            <person name="Pitluck S."/>
            <person name="Ivanova N."/>
            <person name="Ovchinikova G."/>
            <person name="Pati A."/>
            <person name="Chen A."/>
            <person name="Palaniappan K."/>
            <person name="Mavromatis K."/>
            <person name="Liolios K."/>
            <person name="Brettin T."/>
            <person name="Fiebig A."/>
            <person name="Rohde M."/>
            <person name="Abt B."/>
            <person name="Goker M."/>
            <person name="Detter J.C."/>
            <person name="Woyke T."/>
            <person name="Bristow J."/>
            <person name="Eisen J.A."/>
            <person name="Markowitz V."/>
            <person name="Hugenholtz P."/>
            <person name="Kyrpides N.C."/>
            <person name="Klenk H.P."/>
            <person name="Lapidus A."/>
        </authorList>
    </citation>
    <scope>NUCLEOTIDE SEQUENCE [LARGE SCALE GENOMIC DNA]</scope>
    <source>
        <strain evidence="10">DSM 44963</strain>
    </source>
</reference>
<dbReference type="EMBL" id="ADVG01000002">
    <property type="protein sequence ID" value="EFH86735.1"/>
    <property type="molecule type" value="Genomic_DNA"/>
</dbReference>
<dbReference type="PANTHER" id="PTHR30287">
    <property type="entry name" value="MEMBRANE COMPONENT OF PREDICTED ABC SUPERFAMILY METABOLITE UPTAKE TRANSPORTER"/>
    <property type="match status" value="1"/>
</dbReference>
<feature type="transmembrane region" description="Helical" evidence="6">
    <location>
        <begin position="269"/>
        <end position="290"/>
    </location>
</feature>
<feature type="domain" description="ABC3 transporter permease C-terminal" evidence="7">
    <location>
        <begin position="269"/>
        <end position="387"/>
    </location>
</feature>
<evidence type="ECO:0000313" key="10">
    <source>
        <dbReference type="Proteomes" id="UP000004508"/>
    </source>
</evidence>
<sequence length="927" mass="99288">MKASMYFNYTSRSLVRGGQRTVLALFCVAVGVMAIVALQLVGLMINNAFTSNVRDANGGDIAVTSNNQPFNGDDLKFFDTLKKDKVISNYTPVVNSQASSGSGSISLRQSFSVRVVDPKVYPLGTPLSVKDPKNATVVDLLQDKQIIVTQAFVDQYHKKVGDELDVRVTSSDRQARVIKTKIAGIVDNSGVLSQAGSVALISLADYKDPNAKVAQTYDTVDVSTVDKAHMNDAAKKLRDNFPIANVRTVDDAVKNQQATIDNIRKFLEIAGLLALLIGGVGIVNTMQVLLSRRKTEIAMLKTTGYRRFDLYLLFGLEAALLGLVGGVLGAAASIGVSYLVRNIVQNTFLLNIPFILDYTTIVGGVIIGVATSLIFGLLPIVQAANIRPLNVIRDLPEGKGAGSLVLTVFLLLVLSVLFCALSIVILNNDIRLGIGVVYGTFIFLALLSVFFGLIVWFISRLPVPERFSVGYLSLIVLGVAFALFLYWVLPNYLNFPYLQTFGLIFLVISLLGLLVVVLPRTWKANVKMALRNIGRQRARTTTTMLALFVGIFTIGLILILGQDLRDQVNDVISKTLNYNVVSITSGNDTQKLQDKLSSLNGLSSYQRRTLASTVPVAINNKPLQEILPSEGDKAKSGPGSLGRGGALYFLSGVEGYDVGNNQFPSTKDLQIIQGRNLNASDEGTDNILIASELANLDPFHLKIGDKITLAGQDRVSIKTVTVVGVYQQSSLGGSLYPLLGTRNSVKALSPGGVEQSVFYMKIDANKLNSAVDAMGKTVPNAFVLNLANISDFVDQLLNDILLTLTTIASLSLVAGVIIIANAVALAMLERRRELGILKSVGYTSSSILSEVMIENGVVGGTGALLAMLLVTGAISVLGALAFGATFGVSVPMALALILGSAALAMLTSAIVAWGAVRVRPLEVLRYE</sequence>
<comment type="caution">
    <text evidence="9">The sequence shown here is derived from an EMBL/GenBank/DDBJ whole genome shotgun (WGS) entry which is preliminary data.</text>
</comment>
<dbReference type="Pfam" id="PF12704">
    <property type="entry name" value="MacB_PCD"/>
    <property type="match status" value="2"/>
</dbReference>
<dbReference type="PANTHER" id="PTHR30287:SF2">
    <property type="entry name" value="BLL1001 PROTEIN"/>
    <property type="match status" value="1"/>
</dbReference>
<evidence type="ECO:0000256" key="1">
    <source>
        <dbReference type="ARBA" id="ARBA00004651"/>
    </source>
</evidence>
<feature type="domain" description="ABC3 transporter permease C-terminal" evidence="7">
    <location>
        <begin position="807"/>
        <end position="917"/>
    </location>
</feature>
<dbReference type="InterPro" id="IPR038766">
    <property type="entry name" value="Membrane_comp_ABC_pdt"/>
</dbReference>
<accession>D6TLT5</accession>
<feature type="domain" description="MacB-like periplasmic core" evidence="8">
    <location>
        <begin position="21"/>
        <end position="239"/>
    </location>
</feature>
<organism evidence="9 10">
    <name type="scientific">Ktedonobacter racemifer DSM 44963</name>
    <dbReference type="NCBI Taxonomy" id="485913"/>
    <lineage>
        <taxon>Bacteria</taxon>
        <taxon>Bacillati</taxon>
        <taxon>Chloroflexota</taxon>
        <taxon>Ktedonobacteria</taxon>
        <taxon>Ktedonobacterales</taxon>
        <taxon>Ktedonobacteraceae</taxon>
        <taxon>Ktedonobacter</taxon>
    </lineage>
</organism>
<evidence type="ECO:0000313" key="9">
    <source>
        <dbReference type="EMBL" id="EFH86735.1"/>
    </source>
</evidence>
<dbReference type="OrthoDB" id="135892at2"/>
<evidence type="ECO:0000259" key="7">
    <source>
        <dbReference type="Pfam" id="PF02687"/>
    </source>
</evidence>
<keyword evidence="10" id="KW-1185">Reference proteome</keyword>
<evidence type="ECO:0000259" key="8">
    <source>
        <dbReference type="Pfam" id="PF12704"/>
    </source>
</evidence>
<dbReference type="AlphaFoldDB" id="D6TLT5"/>
<feature type="transmembrane region" description="Helical" evidence="6">
    <location>
        <begin position="800"/>
        <end position="828"/>
    </location>
</feature>
<dbReference type="InParanoid" id="D6TLT5"/>
<name>D6TLT5_KTERA</name>
<feature type="transmembrane region" description="Helical" evidence="6">
    <location>
        <begin position="543"/>
        <end position="561"/>
    </location>
</feature>
<evidence type="ECO:0000256" key="3">
    <source>
        <dbReference type="ARBA" id="ARBA00022692"/>
    </source>
</evidence>
<feature type="transmembrane region" description="Helical" evidence="6">
    <location>
        <begin position="469"/>
        <end position="489"/>
    </location>
</feature>
<dbReference type="GO" id="GO:0005886">
    <property type="term" value="C:plasma membrane"/>
    <property type="evidence" value="ECO:0007669"/>
    <property type="project" value="UniProtKB-SubCell"/>
</dbReference>
<evidence type="ECO:0000256" key="5">
    <source>
        <dbReference type="ARBA" id="ARBA00023136"/>
    </source>
</evidence>
<feature type="transmembrane region" description="Helical" evidence="6">
    <location>
        <begin position="892"/>
        <end position="916"/>
    </location>
</feature>
<feature type="transmembrane region" description="Helical" evidence="6">
    <location>
        <begin position="402"/>
        <end position="426"/>
    </location>
</feature>
<feature type="transmembrane region" description="Helical" evidence="6">
    <location>
        <begin position="501"/>
        <end position="522"/>
    </location>
</feature>
<evidence type="ECO:0000256" key="6">
    <source>
        <dbReference type="SAM" id="Phobius"/>
    </source>
</evidence>
<feature type="transmembrane region" description="Helical" evidence="6">
    <location>
        <begin position="862"/>
        <end position="886"/>
    </location>
</feature>